<evidence type="ECO:0000256" key="1">
    <source>
        <dbReference type="SAM" id="Phobius"/>
    </source>
</evidence>
<dbReference type="Gene3D" id="3.40.50.300">
    <property type="entry name" value="P-loop containing nucleotide triphosphate hydrolases"/>
    <property type="match status" value="1"/>
</dbReference>
<dbReference type="OrthoDB" id="3315716at2"/>
<dbReference type="SUPFAM" id="SSF52540">
    <property type="entry name" value="P-loop containing nucleoside triphosphate hydrolases"/>
    <property type="match status" value="1"/>
</dbReference>
<accession>A0A367EYR3</accession>
<protein>
    <submittedName>
        <fullName evidence="2">Cell division protein FtsK</fullName>
    </submittedName>
</protein>
<dbReference type="AlphaFoldDB" id="A0A367EYR3"/>
<keyword evidence="1" id="KW-0812">Transmembrane</keyword>
<keyword evidence="3" id="KW-1185">Reference proteome</keyword>
<gene>
    <name evidence="2" type="ORF">DQ384_35100</name>
</gene>
<dbReference type="EMBL" id="QOIL01000027">
    <property type="protein sequence ID" value="RCG22819.1"/>
    <property type="molecule type" value="Genomic_DNA"/>
</dbReference>
<sequence>MFAWWARDAAYVLGYHTVRLPKYALKTAAYAPVGFVSGIARVLRWASAEDGNRALRQAAADRNDPVTWLKLDKQRERQARWRWSVLLLVSLLTGASVVTLLILDVTVPDWARWALLAVLTPLLARAGRPEDKPITDRVSQGSRYRKLTAELVRRALLSIGIPAINSAVAKDQHAISFPDEIHRDGPGHLAIVDLPFGVEAVDVVARRGKLASGMRLPLDQVWPEPAQGHPGRLALWVGYQPASKTQTPSWPLLKGGRVDVFTSFPLFVTPRMEIVNAMLIFRNWLIGGQPGSGKTFLLRLLVLAASLDPRAEIRGYALKGVGDFAVVEPVCAEYGDGQDDATIGKAAAMIKWLYQTECQQRAAKIAHYHALGMAPENKVTSELASRKGSGLHPLVVFLNEAQELFQHSEYGAEAGELCEKVIKLGRALGVILLLDTQIPDKDSLPTGITRNINTRVCMSVRDQVANDMILGTGMYRAGYRATVFEPGNDNDPGDAGWGVVVGVGKPGARRSFEVNADQAKQVVARAIEMRVAAGTMPEPDTQTRPDPPAYDLLSDLARIWPAGEDAAWNAELCERLAELRSEVYAGWRSEQLTSALKPLGVKVGPIGRRIDGKKHTRRGIYRADLAQVIAERNQNRSAD</sequence>
<reference evidence="2 3" key="1">
    <citation type="submission" date="2018-06" db="EMBL/GenBank/DDBJ databases">
        <title>Sphaerisporangium craniellae sp. nov., isolated from a marine sponge in the South China Sea.</title>
        <authorList>
            <person name="Li L."/>
        </authorList>
    </citation>
    <scope>NUCLEOTIDE SEQUENCE [LARGE SCALE GENOMIC DNA]</scope>
    <source>
        <strain evidence="2 3">CCTCC AA 208026</strain>
    </source>
</reference>
<dbReference type="InterPro" id="IPR027417">
    <property type="entry name" value="P-loop_NTPase"/>
</dbReference>
<keyword evidence="1" id="KW-0472">Membrane</keyword>
<evidence type="ECO:0000313" key="3">
    <source>
        <dbReference type="Proteomes" id="UP000253094"/>
    </source>
</evidence>
<dbReference type="Proteomes" id="UP000253094">
    <property type="component" value="Unassembled WGS sequence"/>
</dbReference>
<dbReference type="RefSeq" id="WP_114033178.1">
    <property type="nucleotide sequence ID" value="NZ_QOIL01000027.1"/>
</dbReference>
<feature type="transmembrane region" description="Helical" evidence="1">
    <location>
        <begin position="83"/>
        <end position="104"/>
    </location>
</feature>
<comment type="caution">
    <text evidence="2">The sequence shown here is derived from an EMBL/GenBank/DDBJ whole genome shotgun (WGS) entry which is preliminary data.</text>
</comment>
<evidence type="ECO:0000313" key="2">
    <source>
        <dbReference type="EMBL" id="RCG22819.1"/>
    </source>
</evidence>
<keyword evidence="2" id="KW-0131">Cell cycle</keyword>
<keyword evidence="1" id="KW-1133">Transmembrane helix</keyword>
<proteinExistence type="predicted"/>
<organism evidence="2 3">
    <name type="scientific">Sphaerisporangium album</name>
    <dbReference type="NCBI Taxonomy" id="509200"/>
    <lineage>
        <taxon>Bacteria</taxon>
        <taxon>Bacillati</taxon>
        <taxon>Actinomycetota</taxon>
        <taxon>Actinomycetes</taxon>
        <taxon>Streptosporangiales</taxon>
        <taxon>Streptosporangiaceae</taxon>
        <taxon>Sphaerisporangium</taxon>
    </lineage>
</organism>
<keyword evidence="2" id="KW-0132">Cell division</keyword>
<name>A0A367EYR3_9ACTN</name>
<dbReference type="GO" id="GO:0051301">
    <property type="term" value="P:cell division"/>
    <property type="evidence" value="ECO:0007669"/>
    <property type="project" value="UniProtKB-KW"/>
</dbReference>